<evidence type="ECO:0000256" key="4">
    <source>
        <dbReference type="ARBA" id="ARBA00022452"/>
    </source>
</evidence>
<keyword evidence="6" id="KW-0472">Membrane</keyword>
<dbReference type="Pfam" id="PF02321">
    <property type="entry name" value="OEP"/>
    <property type="match status" value="2"/>
</dbReference>
<evidence type="ECO:0000256" key="8">
    <source>
        <dbReference type="SAM" id="SignalP"/>
    </source>
</evidence>
<keyword evidence="8" id="KW-0732">Signal</keyword>
<name>A0A6S7AS89_9BURK</name>
<evidence type="ECO:0000256" key="1">
    <source>
        <dbReference type="ARBA" id="ARBA00004442"/>
    </source>
</evidence>
<dbReference type="GO" id="GO:0009279">
    <property type="term" value="C:cell outer membrane"/>
    <property type="evidence" value="ECO:0007669"/>
    <property type="project" value="UniProtKB-SubCell"/>
</dbReference>
<accession>A0A6S7AS89</accession>
<evidence type="ECO:0000256" key="2">
    <source>
        <dbReference type="ARBA" id="ARBA00007613"/>
    </source>
</evidence>
<organism evidence="9 10">
    <name type="scientific">Achromobacter deleyi</name>
    <dbReference type="NCBI Taxonomy" id="1353891"/>
    <lineage>
        <taxon>Bacteria</taxon>
        <taxon>Pseudomonadati</taxon>
        <taxon>Pseudomonadota</taxon>
        <taxon>Betaproteobacteria</taxon>
        <taxon>Burkholderiales</taxon>
        <taxon>Alcaligenaceae</taxon>
        <taxon>Achromobacter</taxon>
    </lineage>
</organism>
<dbReference type="Proteomes" id="UP000494111">
    <property type="component" value="Unassembled WGS sequence"/>
</dbReference>
<reference evidence="9 10" key="1">
    <citation type="submission" date="2020-04" db="EMBL/GenBank/DDBJ databases">
        <authorList>
            <person name="De Canck E."/>
        </authorList>
    </citation>
    <scope>NUCLEOTIDE SEQUENCE [LARGE SCALE GENOMIC DNA]</scope>
    <source>
        <strain evidence="9 10">LMG 3458</strain>
    </source>
</reference>
<dbReference type="AlphaFoldDB" id="A0A6S7AS89"/>
<dbReference type="PANTHER" id="PTHR30026:SF20">
    <property type="entry name" value="OUTER MEMBRANE PROTEIN TOLC"/>
    <property type="match status" value="1"/>
</dbReference>
<keyword evidence="5" id="KW-0812">Transmembrane</keyword>
<evidence type="ECO:0000256" key="6">
    <source>
        <dbReference type="ARBA" id="ARBA00023136"/>
    </source>
</evidence>
<comment type="similarity">
    <text evidence="2">Belongs to the outer membrane factor (OMF) (TC 1.B.17) family.</text>
</comment>
<keyword evidence="3" id="KW-0813">Transport</keyword>
<feature type="signal peptide" evidence="8">
    <location>
        <begin position="1"/>
        <end position="25"/>
    </location>
</feature>
<keyword evidence="4" id="KW-1134">Transmembrane beta strand</keyword>
<dbReference type="RefSeq" id="WP_175196132.1">
    <property type="nucleotide sequence ID" value="NZ_CADIJO010000040.1"/>
</dbReference>
<evidence type="ECO:0000256" key="5">
    <source>
        <dbReference type="ARBA" id="ARBA00022692"/>
    </source>
</evidence>
<comment type="subcellular location">
    <subcellularLocation>
        <location evidence="1">Cell outer membrane</location>
    </subcellularLocation>
</comment>
<dbReference type="GO" id="GO:0015288">
    <property type="term" value="F:porin activity"/>
    <property type="evidence" value="ECO:0007669"/>
    <property type="project" value="TreeGrafter"/>
</dbReference>
<dbReference type="GO" id="GO:0015562">
    <property type="term" value="F:efflux transmembrane transporter activity"/>
    <property type="evidence" value="ECO:0007669"/>
    <property type="project" value="InterPro"/>
</dbReference>
<dbReference type="PANTHER" id="PTHR30026">
    <property type="entry name" value="OUTER MEMBRANE PROTEIN TOLC"/>
    <property type="match status" value="1"/>
</dbReference>
<sequence>MRVRLLTALLVFTSAASVGPSPASAQNLLQVWQAALGNDPLYASARANYRAGLEKEPQARALLLPEVSAGAGGAYQQTRSTRGGVAYSGGRGVWDLALTQPLFDWGRWQNFEQSKLIVADVEVQLQQAYQDLLLRVADAYFNVLYAQDTLSATEAEKAAVAGQLESAKRNFELGNATITDTYEAQARYDLVVAQELRLQNDLDVRRDELAKIIGTPPGALAELPQGVQLPAPQPARVADWSTQAEASSLDVLRAQLLTRIAGREIQIAKSGHYPTLNLRATSGSASDAVMRNGAPGKPIDSSIGVVLSIPLYSGGGVSSQVTEKVQLEQKARYDFEAARRQAVQAARQYYTGVTSGLARIQALEAGEKSSRAAVEANRTGYEVGVRINLDVLNAQQQLYATQRDLALARYSTVLAGLRLKATSGILAETDLDAINRLLREPR</sequence>
<proteinExistence type="inferred from homology"/>
<dbReference type="Gene3D" id="1.20.1600.10">
    <property type="entry name" value="Outer membrane efflux proteins (OEP)"/>
    <property type="match status" value="1"/>
</dbReference>
<evidence type="ECO:0000256" key="7">
    <source>
        <dbReference type="ARBA" id="ARBA00023237"/>
    </source>
</evidence>
<evidence type="ECO:0000313" key="9">
    <source>
        <dbReference type="EMBL" id="CAB3742466.1"/>
    </source>
</evidence>
<keyword evidence="7" id="KW-0998">Cell outer membrane</keyword>
<dbReference type="SUPFAM" id="SSF56954">
    <property type="entry name" value="Outer membrane efflux proteins (OEP)"/>
    <property type="match status" value="1"/>
</dbReference>
<dbReference type="EMBL" id="CADIJO010000040">
    <property type="protein sequence ID" value="CAB3742466.1"/>
    <property type="molecule type" value="Genomic_DNA"/>
</dbReference>
<protein>
    <submittedName>
        <fullName evidence="9">Outer membrane protein TolC</fullName>
    </submittedName>
</protein>
<dbReference type="InterPro" id="IPR003423">
    <property type="entry name" value="OMP_efflux"/>
</dbReference>
<dbReference type="NCBIfam" id="TIGR01844">
    <property type="entry name" value="type_I_sec_TolC"/>
    <property type="match status" value="1"/>
</dbReference>
<dbReference type="InterPro" id="IPR010130">
    <property type="entry name" value="T1SS_OMP_TolC"/>
</dbReference>
<feature type="chain" id="PRO_5028926339" evidence="8">
    <location>
        <begin position="26"/>
        <end position="442"/>
    </location>
</feature>
<evidence type="ECO:0000256" key="3">
    <source>
        <dbReference type="ARBA" id="ARBA00022448"/>
    </source>
</evidence>
<dbReference type="InterPro" id="IPR051906">
    <property type="entry name" value="TolC-like"/>
</dbReference>
<dbReference type="GO" id="GO:1990281">
    <property type="term" value="C:efflux pump complex"/>
    <property type="evidence" value="ECO:0007669"/>
    <property type="project" value="TreeGrafter"/>
</dbReference>
<evidence type="ECO:0000313" key="10">
    <source>
        <dbReference type="Proteomes" id="UP000494111"/>
    </source>
</evidence>
<gene>
    <name evidence="9" type="primary">tolC</name>
    <name evidence="9" type="ORF">LMG3458_05960</name>
</gene>